<evidence type="ECO:0000313" key="1">
    <source>
        <dbReference type="EMBL" id="MBB5091422.1"/>
    </source>
</evidence>
<dbReference type="Proteomes" id="UP000531231">
    <property type="component" value="Unassembled WGS sequence"/>
</dbReference>
<dbReference type="RefSeq" id="WP_151159496.1">
    <property type="nucleotide sequence ID" value="NZ_JACHIL010000003.1"/>
</dbReference>
<keyword evidence="2" id="KW-1185">Reference proteome</keyword>
<accession>A0A7W8AJD9</accession>
<gene>
    <name evidence="1" type="ORF">HNQ68_001963</name>
</gene>
<dbReference type="EMBL" id="JACHIL010000003">
    <property type="protein sequence ID" value="MBB5091422.1"/>
    <property type="molecule type" value="Genomic_DNA"/>
</dbReference>
<reference evidence="1 2" key="1">
    <citation type="submission" date="2020-08" db="EMBL/GenBank/DDBJ databases">
        <title>Genomic Encyclopedia of Type Strains, Phase IV (KMG-IV): sequencing the most valuable type-strain genomes for metagenomic binning, comparative biology and taxonomic classification.</title>
        <authorList>
            <person name="Goeker M."/>
        </authorList>
    </citation>
    <scope>NUCLEOTIDE SEQUENCE [LARGE SCALE GENOMIC DNA]</scope>
    <source>
        <strain evidence="1 2">DSM 25620</strain>
    </source>
</reference>
<protein>
    <submittedName>
        <fullName evidence="1">Uncharacterized protein</fullName>
    </submittedName>
</protein>
<evidence type="ECO:0000313" key="2">
    <source>
        <dbReference type="Proteomes" id="UP000531231"/>
    </source>
</evidence>
<name>A0A7W8AJD9_9HYPH</name>
<organism evidence="1 2">
    <name type="scientific">Pseudochrobactrum saccharolyticum</name>
    <dbReference type="NCBI Taxonomy" id="354352"/>
    <lineage>
        <taxon>Bacteria</taxon>
        <taxon>Pseudomonadati</taxon>
        <taxon>Pseudomonadota</taxon>
        <taxon>Alphaproteobacteria</taxon>
        <taxon>Hyphomicrobiales</taxon>
        <taxon>Brucellaceae</taxon>
        <taxon>Pseudochrobactrum</taxon>
    </lineage>
</organism>
<sequence>MTDDVIGHPDEVAVNWDNPCERARALKDAYYDRLAGGSAQRVRFRHGDNEQEVQTSILQGNLLILRREFQDAEDECRKLQGLPPVNRRFAIRGGSRRY</sequence>
<comment type="caution">
    <text evidence="1">The sequence shown here is derived from an EMBL/GenBank/DDBJ whole genome shotgun (WGS) entry which is preliminary data.</text>
</comment>
<dbReference type="AlphaFoldDB" id="A0A7W8AJD9"/>
<proteinExistence type="predicted"/>